<dbReference type="PANTHER" id="PTHR43612:SF3">
    <property type="entry name" value="TRIFUNCTIONAL ENZYME SUBUNIT ALPHA, MITOCHONDRIAL"/>
    <property type="match status" value="1"/>
</dbReference>
<dbReference type="Gene3D" id="1.10.1040.10">
    <property type="entry name" value="N-(1-d-carboxylethyl)-l-norvaline Dehydrogenase, domain 2"/>
    <property type="match status" value="2"/>
</dbReference>
<dbReference type="InterPro" id="IPR008927">
    <property type="entry name" value="6-PGluconate_DH-like_C_sf"/>
</dbReference>
<keyword evidence="3" id="KW-0276">Fatty acid metabolism</keyword>
<keyword evidence="4" id="KW-0442">Lipid degradation</keyword>
<keyword evidence="9" id="KW-0511">Multifunctional enzyme</keyword>
<organism evidence="13 14">
    <name type="scientific">Thiothrix lacustris</name>
    <dbReference type="NCBI Taxonomy" id="525917"/>
    <lineage>
        <taxon>Bacteria</taxon>
        <taxon>Pseudomonadati</taxon>
        <taxon>Pseudomonadota</taxon>
        <taxon>Gammaproteobacteria</taxon>
        <taxon>Thiotrichales</taxon>
        <taxon>Thiotrichaceae</taxon>
        <taxon>Thiothrix</taxon>
    </lineage>
</organism>
<dbReference type="GO" id="GO:0016509">
    <property type="term" value="F:long-chain (3S)-3-hydroxyacyl-CoA dehydrogenase (NAD+) activity"/>
    <property type="evidence" value="ECO:0007669"/>
    <property type="project" value="TreeGrafter"/>
</dbReference>
<evidence type="ECO:0000256" key="4">
    <source>
        <dbReference type="ARBA" id="ARBA00022963"/>
    </source>
</evidence>
<evidence type="ECO:0000256" key="7">
    <source>
        <dbReference type="ARBA" id="ARBA00023098"/>
    </source>
</evidence>
<evidence type="ECO:0000256" key="8">
    <source>
        <dbReference type="ARBA" id="ARBA00023239"/>
    </source>
</evidence>
<dbReference type="InterPro" id="IPR029045">
    <property type="entry name" value="ClpP/crotonase-like_dom_sf"/>
</dbReference>
<keyword evidence="7" id="KW-0443">Lipid metabolism</keyword>
<evidence type="ECO:0000256" key="5">
    <source>
        <dbReference type="ARBA" id="ARBA00023002"/>
    </source>
</evidence>
<comment type="caution">
    <text evidence="13">The sequence shown here is derived from an EMBL/GenBank/DDBJ whole genome shotgun (WGS) entry which is preliminary data.</text>
</comment>
<keyword evidence="8" id="KW-0456">Lyase</keyword>
<dbReference type="CDD" id="cd06558">
    <property type="entry name" value="crotonase-like"/>
    <property type="match status" value="1"/>
</dbReference>
<dbReference type="Pfam" id="PF00378">
    <property type="entry name" value="ECH_1"/>
    <property type="match status" value="1"/>
</dbReference>
<evidence type="ECO:0000256" key="3">
    <source>
        <dbReference type="ARBA" id="ARBA00022832"/>
    </source>
</evidence>
<comment type="catalytic activity">
    <reaction evidence="10">
        <text>a (3S)-3-hydroxyacyl-CoA + NAD(+) = a 3-oxoacyl-CoA + NADH + H(+)</text>
        <dbReference type="Rhea" id="RHEA:22432"/>
        <dbReference type="ChEBI" id="CHEBI:15378"/>
        <dbReference type="ChEBI" id="CHEBI:57318"/>
        <dbReference type="ChEBI" id="CHEBI:57540"/>
        <dbReference type="ChEBI" id="CHEBI:57945"/>
        <dbReference type="ChEBI" id="CHEBI:90726"/>
        <dbReference type="EC" id="1.1.1.35"/>
    </reaction>
</comment>
<dbReference type="Proteomes" id="UP000192491">
    <property type="component" value="Unassembled WGS sequence"/>
</dbReference>
<feature type="domain" description="3-hydroxyacyl-CoA dehydrogenase C-terminal" evidence="11">
    <location>
        <begin position="453"/>
        <end position="544"/>
    </location>
</feature>
<keyword evidence="6" id="KW-0520">NAD</keyword>
<dbReference type="InterPro" id="IPR006176">
    <property type="entry name" value="3-OHacyl-CoA_DH_NAD-bd"/>
</dbReference>
<feature type="domain" description="3-hydroxyacyl-CoA dehydrogenase NAD binding" evidence="12">
    <location>
        <begin position="338"/>
        <end position="448"/>
    </location>
</feature>
<evidence type="ECO:0000256" key="9">
    <source>
        <dbReference type="ARBA" id="ARBA00023268"/>
    </source>
</evidence>
<dbReference type="Gene3D" id="3.90.226.10">
    <property type="entry name" value="2-enoyl-CoA Hydratase, Chain A, domain 1"/>
    <property type="match status" value="1"/>
</dbReference>
<dbReference type="InterPro" id="IPR013328">
    <property type="entry name" value="6PGD_dom2"/>
</dbReference>
<evidence type="ECO:0000256" key="10">
    <source>
        <dbReference type="ARBA" id="ARBA00049556"/>
    </source>
</evidence>
<name>A0A1Y1QM51_9GAMM</name>
<dbReference type="SUPFAM" id="SSF51735">
    <property type="entry name" value="NAD(P)-binding Rossmann-fold domains"/>
    <property type="match status" value="1"/>
</dbReference>
<evidence type="ECO:0000256" key="2">
    <source>
        <dbReference type="ARBA" id="ARBA00007005"/>
    </source>
</evidence>
<proteinExistence type="inferred from homology"/>
<evidence type="ECO:0000256" key="1">
    <source>
        <dbReference type="ARBA" id="ARBA00005005"/>
    </source>
</evidence>
<comment type="similarity">
    <text evidence="2">In the central section; belongs to the 3-hydroxyacyl-CoA dehydrogenase family.</text>
</comment>
<dbReference type="Pfam" id="PF00725">
    <property type="entry name" value="3HCDH"/>
    <property type="match status" value="1"/>
</dbReference>
<evidence type="ECO:0000259" key="11">
    <source>
        <dbReference type="Pfam" id="PF00725"/>
    </source>
</evidence>
<dbReference type="Gene3D" id="3.40.50.720">
    <property type="entry name" value="NAD(P)-binding Rossmann-like Domain"/>
    <property type="match status" value="1"/>
</dbReference>
<comment type="pathway">
    <text evidence="1">Lipid metabolism; fatty acid beta-oxidation.</text>
</comment>
<dbReference type="GO" id="GO:0070403">
    <property type="term" value="F:NAD+ binding"/>
    <property type="evidence" value="ECO:0007669"/>
    <property type="project" value="InterPro"/>
</dbReference>
<dbReference type="InterPro" id="IPR050136">
    <property type="entry name" value="FA_oxidation_alpha_subunit"/>
</dbReference>
<dbReference type="GO" id="GO:0006635">
    <property type="term" value="P:fatty acid beta-oxidation"/>
    <property type="evidence" value="ECO:0007669"/>
    <property type="project" value="UniProtKB-UniPathway"/>
</dbReference>
<reference evidence="13 14" key="1">
    <citation type="submission" date="2017-01" db="EMBL/GenBank/DDBJ databases">
        <title>Novel large sulfur bacteria in the metagenomes of groundwater-fed chemosynthetic microbial mats in the Lake Huron basin.</title>
        <authorList>
            <person name="Sharrar A.M."/>
            <person name="Flood B.E."/>
            <person name="Bailey J.V."/>
            <person name="Jones D.S."/>
            <person name="Biddanda B."/>
            <person name="Ruberg S.A."/>
            <person name="Marcus D.N."/>
            <person name="Dick G.J."/>
        </authorList>
    </citation>
    <scope>NUCLEOTIDE SEQUENCE [LARGE SCALE GENOMIC DNA]</scope>
    <source>
        <strain evidence="13">A8</strain>
    </source>
</reference>
<dbReference type="Pfam" id="PF02737">
    <property type="entry name" value="3HCDH_N"/>
    <property type="match status" value="1"/>
</dbReference>
<dbReference type="GO" id="GO:0004300">
    <property type="term" value="F:enoyl-CoA hydratase activity"/>
    <property type="evidence" value="ECO:0007669"/>
    <property type="project" value="TreeGrafter"/>
</dbReference>
<dbReference type="SUPFAM" id="SSF52096">
    <property type="entry name" value="ClpP/crotonase"/>
    <property type="match status" value="1"/>
</dbReference>
<dbReference type="UniPathway" id="UPA00659"/>
<dbReference type="InterPro" id="IPR006108">
    <property type="entry name" value="3HC_DH_C"/>
</dbReference>
<dbReference type="AlphaFoldDB" id="A0A1Y1QM51"/>
<keyword evidence="5" id="KW-0560">Oxidoreductase</keyword>
<gene>
    <name evidence="13" type="ORF">BWK73_24385</name>
</gene>
<dbReference type="InterPro" id="IPR036291">
    <property type="entry name" value="NAD(P)-bd_dom_sf"/>
</dbReference>
<accession>A0A1Y1QM51</accession>
<sequence>MPTSYRHLHLATDSHQVLWVTLEVQGEVSNLLTSDVLDELQHVANVARAQRPRGLILSSGKPSGFIAGIDLKRFSEFNTSAAALAFSTQGQRVCQLFADLPFPTLALIDGFCVGGGLELALALKYRVASNRPATRLGLPEVKLGIHPGFGGSVRSVATLGIFKAMKLMLSGELISAAQARAIGLVDACVDPEQLRDTSLHTLLKAPRYRRPPWYLRILNVFTPARQLIGLKLRHDLAQHTPEAHYPAPYALLQLWETHGGNRNAMFAAEAASVAALVTSPTAQQLVRVFFLQNRLKALGNPANCSAQHVHIVGAGTMGSDIAAWCTQRGLQVSVQNHTADTHDANIATADVIIEAITENRAAKQQLFIALERQAKPDALLLSNTSSIPIEDIASGLREPQRLLGLHFCSPLFNMPLVEIAYDAHAYDHSLLLRVLAFARRLDKLPLPLQSSPGFLVTRLLMPYLLEGIRLQQQGIPAAIIDQAARDFGMQLGPLELADTIGLDVCQHIGDTLARKSQLDVPLTLYHKVKAGKLGKKSGEGFYRYRNGKILQTERATWNGNLALLQSKLLAPLRQEARECLVQKIVEDADLLDAAMIFGAGFPAFRGSILHDPQV</sequence>
<evidence type="ECO:0000313" key="14">
    <source>
        <dbReference type="Proteomes" id="UP000192491"/>
    </source>
</evidence>
<dbReference type="EMBL" id="MTEJ01000163">
    <property type="protein sequence ID" value="OQX08841.1"/>
    <property type="molecule type" value="Genomic_DNA"/>
</dbReference>
<protein>
    <submittedName>
        <fullName evidence="13">Uncharacterized protein</fullName>
    </submittedName>
</protein>
<evidence type="ECO:0000259" key="12">
    <source>
        <dbReference type="Pfam" id="PF02737"/>
    </source>
</evidence>
<dbReference type="PANTHER" id="PTHR43612">
    <property type="entry name" value="TRIFUNCTIONAL ENZYME SUBUNIT ALPHA"/>
    <property type="match status" value="1"/>
</dbReference>
<dbReference type="InterPro" id="IPR001753">
    <property type="entry name" value="Enoyl-CoA_hydra/iso"/>
</dbReference>
<dbReference type="SUPFAM" id="SSF48179">
    <property type="entry name" value="6-phosphogluconate dehydrogenase C-terminal domain-like"/>
    <property type="match status" value="2"/>
</dbReference>
<evidence type="ECO:0000313" key="13">
    <source>
        <dbReference type="EMBL" id="OQX08841.1"/>
    </source>
</evidence>
<evidence type="ECO:0000256" key="6">
    <source>
        <dbReference type="ARBA" id="ARBA00023027"/>
    </source>
</evidence>